<evidence type="ECO:0000313" key="1">
    <source>
        <dbReference type="EMBL" id="MCJ8735948.1"/>
    </source>
</evidence>
<organism evidence="1 2">
    <name type="scientific">Pangasius djambal</name>
    <dbReference type="NCBI Taxonomy" id="1691987"/>
    <lineage>
        <taxon>Eukaryota</taxon>
        <taxon>Metazoa</taxon>
        <taxon>Chordata</taxon>
        <taxon>Craniata</taxon>
        <taxon>Vertebrata</taxon>
        <taxon>Euteleostomi</taxon>
        <taxon>Actinopterygii</taxon>
        <taxon>Neopterygii</taxon>
        <taxon>Teleostei</taxon>
        <taxon>Ostariophysi</taxon>
        <taxon>Siluriformes</taxon>
        <taxon>Pangasiidae</taxon>
        <taxon>Pangasius</taxon>
    </lineage>
</organism>
<proteinExistence type="predicted"/>
<gene>
    <name evidence="1" type="ORF">PDJAM_G00253410</name>
</gene>
<dbReference type="Proteomes" id="UP000830395">
    <property type="component" value="Chromosome 9"/>
</dbReference>
<dbReference type="EMBL" id="CM040983">
    <property type="protein sequence ID" value="MCJ8735948.1"/>
    <property type="molecule type" value="Genomic_DNA"/>
</dbReference>
<accession>A0ACC5YK34</accession>
<protein>
    <submittedName>
        <fullName evidence="1">Uncharacterized protein</fullName>
    </submittedName>
</protein>
<evidence type="ECO:0000313" key="2">
    <source>
        <dbReference type="Proteomes" id="UP000830395"/>
    </source>
</evidence>
<reference evidence="1" key="1">
    <citation type="submission" date="2020-02" db="EMBL/GenBank/DDBJ databases">
        <title>Genome sequencing of the panga catfish, Pangasius djambal.</title>
        <authorList>
            <person name="Wen M."/>
            <person name="Zahm M."/>
            <person name="Roques C."/>
            <person name="Cabau C."/>
            <person name="Klopp C."/>
            <person name="Donnadieu C."/>
            <person name="Jouanno E."/>
            <person name="Avarre J.-C."/>
            <person name="Campet M."/>
            <person name="Ha T."/>
            <person name="Dugue R."/>
            <person name="Lampietro C."/>
            <person name="Louis A."/>
            <person name="Herpin A."/>
            <person name="Echchiki A."/>
            <person name="Berthelot C."/>
            <person name="Parey E."/>
            <person name="Roest-Crollius H."/>
            <person name="Braasch I."/>
            <person name="Postlethwait J.H."/>
            <person name="Bobe J."/>
            <person name="Montfort J."/>
            <person name="Bouchez O."/>
            <person name="Begum T."/>
            <person name="Schartl M."/>
            <person name="Gustiano R."/>
            <person name="Guiguen Y."/>
        </authorList>
    </citation>
    <scope>NUCLEOTIDE SEQUENCE</scope>
    <source>
        <strain evidence="1">Pdj_M5554</strain>
    </source>
</reference>
<sequence>MFHSALLGSLAITESSDRRKCIRSHIRMVMEQLEEVLNELKDVARELREVVAQIDKLTAYIDLDTEEDTEDDKLSLACSRNSSERALGNLLKVEAYSDSSGPVHLLHNPFCDSAKIKVPTLYRRSCGDLPALNGPTWPNASWLFGRREEMHSCDSVEHHALCCDDDEFDEESGGRRSSRFSSSDSVFSSSPLQPLRLGALTPRSVRKYHLSPGSKKKVLRSCSTQTVSDKSTQTALPHSPAKQRSASEHKL</sequence>
<comment type="caution">
    <text evidence="1">The sequence shown here is derived from an EMBL/GenBank/DDBJ whole genome shotgun (WGS) entry which is preliminary data.</text>
</comment>
<keyword evidence="2" id="KW-1185">Reference proteome</keyword>
<name>A0ACC5YK34_9TELE</name>